<evidence type="ECO:0000313" key="4">
    <source>
        <dbReference type="EMBL" id="CAE0606454.1"/>
    </source>
</evidence>
<organism evidence="4">
    <name type="scientific">Picocystis salinarum</name>
    <dbReference type="NCBI Taxonomy" id="88271"/>
    <lineage>
        <taxon>Eukaryota</taxon>
        <taxon>Viridiplantae</taxon>
        <taxon>Chlorophyta</taxon>
        <taxon>Picocystophyceae</taxon>
        <taxon>Picocystales</taxon>
        <taxon>Picocystaceae</taxon>
        <taxon>Picocystis</taxon>
    </lineage>
</organism>
<evidence type="ECO:0000256" key="2">
    <source>
        <dbReference type="ARBA" id="ARBA00023242"/>
    </source>
</evidence>
<comment type="subcellular location">
    <subcellularLocation>
        <location evidence="1">Nucleus</location>
    </subcellularLocation>
</comment>
<evidence type="ECO:0000313" key="6">
    <source>
        <dbReference type="EMBL" id="CAE0606456.1"/>
    </source>
</evidence>
<dbReference type="Gene3D" id="3.30.160.360">
    <property type="match status" value="1"/>
</dbReference>
<feature type="region of interest" description="Disordered" evidence="3">
    <location>
        <begin position="333"/>
        <end position="372"/>
    </location>
</feature>
<feature type="region of interest" description="Disordered" evidence="3">
    <location>
        <begin position="708"/>
        <end position="753"/>
    </location>
</feature>
<gene>
    <name evidence="4" type="ORF">PSAL00342_LOCUS270</name>
    <name evidence="5" type="ORF">PSAL00342_LOCUS271</name>
    <name evidence="6" type="ORF">PSAL00342_LOCUS272</name>
</gene>
<evidence type="ECO:0000313" key="5">
    <source>
        <dbReference type="EMBL" id="CAE0606455.1"/>
    </source>
</evidence>
<feature type="region of interest" description="Disordered" evidence="3">
    <location>
        <begin position="926"/>
        <end position="961"/>
    </location>
</feature>
<reference evidence="4" key="1">
    <citation type="submission" date="2021-01" db="EMBL/GenBank/DDBJ databases">
        <authorList>
            <person name="Corre E."/>
            <person name="Pelletier E."/>
            <person name="Niang G."/>
            <person name="Scheremetjew M."/>
            <person name="Finn R."/>
            <person name="Kale V."/>
            <person name="Holt S."/>
            <person name="Cochrane G."/>
            <person name="Meng A."/>
            <person name="Brown T."/>
            <person name="Cohen L."/>
        </authorList>
    </citation>
    <scope>NUCLEOTIDE SEQUENCE</scope>
    <source>
        <strain evidence="4">CCMP1897</strain>
    </source>
</reference>
<feature type="compositionally biased region" description="Basic and acidic residues" evidence="3">
    <location>
        <begin position="341"/>
        <end position="363"/>
    </location>
</feature>
<dbReference type="PROSITE" id="PS51542">
    <property type="entry name" value="FYRN"/>
    <property type="match status" value="1"/>
</dbReference>
<feature type="compositionally biased region" description="Pro residues" evidence="3">
    <location>
        <begin position="723"/>
        <end position="732"/>
    </location>
</feature>
<dbReference type="GO" id="GO:0005634">
    <property type="term" value="C:nucleus"/>
    <property type="evidence" value="ECO:0007669"/>
    <property type="project" value="UniProtKB-SubCell"/>
</dbReference>
<dbReference type="InterPro" id="IPR003889">
    <property type="entry name" value="FYrich_C"/>
</dbReference>
<dbReference type="EMBL" id="HBIS01000320">
    <property type="protein sequence ID" value="CAE0606456.1"/>
    <property type="molecule type" value="Transcribed_RNA"/>
</dbReference>
<feature type="region of interest" description="Disordered" evidence="3">
    <location>
        <begin position="1"/>
        <end position="47"/>
    </location>
</feature>
<sequence>MKRQREDDGVEELGADEKTPRPTVEEGMMRLSETQGTQSRGKESDKLDRFAHVKKRYRKELQKTCQSLLRWQNKSQAALKALLRRPKNQIEAVRHRMPWKKADRECLRRALLHFGLGRWDAVMQSMTEGLKVMPHSQQDVMDATAAFCKACLPHLEGKEYTFLVQEALPTLDGAVDVPTAQEWHKAEALAVSWARRLRLLQELQDARKLLVDEHTCQSAKEHLKNMAETSAPAWWWDHQADEALVHSVYEHGYGQYDAVKESKLFEELMNRIKEQCKREGKTPRDMEATGAVGANPEKNVMSRMGHADTCTCVVCMHRKRKVADAKAVEAAQTRTATAEGDDQKCSVQGEEKMGRLEESKPERSEEDPDFTLEWPVPDTLTRRLKRVVDHMSKLVVRTTKTRGRRISGRPHAVAKAETWTKKEKMDLVRALMAHGLQPNFDIKGSPPHWALLREQANLNKSTGAVKECYLELTALAEKALESGKGSQPKPPTHLPNCTCVICTQKRQKAARAREEGHEEPDPPSENKDQAEPESAQGGQEEGAEQEVEKRTGKEGTSGGPRALFTSITATRLKERLELVGIVSRALHFMPTAEEWETALPSWRGQDLPSWWQVGVHDHALAQGVLKHGYGNWDAIFADRSLEFHDTLESLKQQQLQALQSVSTMEPSKDAPKSEGGDSSLQSVDVELPSSKLCQRRLKFLSKSLRKGLKKAIKRPQAVSRTPSRPPPKPKAPPSKARSKRSRTKYAKHTDIPRSADGRPLLPLTITDKLYLIALGHIVHDRPGFHNDRHIFPAGLITRREHYSFVNPATRTYYTSEILDQGGEGPIFRVIADDAPNDVIERDTASGAWVEVSLRCHKLRGSQRNKVTVSGTEMFGLSHPDIAALVLELPGVEKCEKFQRFLSFARTAETGEEEPKLEDRVVVRGVKVEPTVAEDGEQGTPSEDQEERQTGTLDSEGTQEVD</sequence>
<dbReference type="SMART" id="SM00542">
    <property type="entry name" value="FYRC"/>
    <property type="match status" value="1"/>
</dbReference>
<feature type="region of interest" description="Disordered" evidence="3">
    <location>
        <begin position="657"/>
        <end position="683"/>
    </location>
</feature>
<dbReference type="PANTHER" id="PTHR22715:SF0">
    <property type="entry name" value="TRANSFORMING GROWTH FACTOR BETA REGULATOR 1"/>
    <property type="match status" value="1"/>
</dbReference>
<dbReference type="EMBL" id="HBIS01000318">
    <property type="protein sequence ID" value="CAE0606454.1"/>
    <property type="molecule type" value="Transcribed_RNA"/>
</dbReference>
<dbReference type="EMBL" id="HBIS01000319">
    <property type="protein sequence ID" value="CAE0606455.1"/>
    <property type="molecule type" value="Transcribed_RNA"/>
</dbReference>
<feature type="compositionally biased region" description="Basic and acidic residues" evidence="3">
    <location>
        <begin position="15"/>
        <end position="28"/>
    </location>
</feature>
<evidence type="ECO:0000256" key="3">
    <source>
        <dbReference type="SAM" id="MobiDB-lite"/>
    </source>
</evidence>
<dbReference type="InterPro" id="IPR040092">
    <property type="entry name" value="TBRG1"/>
</dbReference>
<dbReference type="InterPro" id="IPR003888">
    <property type="entry name" value="FYrich_N"/>
</dbReference>
<dbReference type="Pfam" id="PF05965">
    <property type="entry name" value="FYRC"/>
    <property type="match status" value="1"/>
</dbReference>
<dbReference type="GO" id="GO:0140993">
    <property type="term" value="F:histone modifying activity"/>
    <property type="evidence" value="ECO:0007669"/>
    <property type="project" value="UniProtKB-ARBA"/>
</dbReference>
<dbReference type="Gene3D" id="1.10.10.60">
    <property type="entry name" value="Homeodomain-like"/>
    <property type="match status" value="2"/>
</dbReference>
<protein>
    <submittedName>
        <fullName evidence="4">Uncharacterized protein</fullName>
    </submittedName>
</protein>
<name>A0A6U9PJG7_9CHLO</name>
<dbReference type="GO" id="GO:0051726">
    <property type="term" value="P:regulation of cell cycle"/>
    <property type="evidence" value="ECO:0007669"/>
    <property type="project" value="TreeGrafter"/>
</dbReference>
<keyword evidence="2" id="KW-0539">Nucleus</keyword>
<dbReference type="Pfam" id="PF05964">
    <property type="entry name" value="FYRN"/>
    <property type="match status" value="1"/>
</dbReference>
<proteinExistence type="predicted"/>
<feature type="compositionally biased region" description="Basic residues" evidence="3">
    <location>
        <begin position="736"/>
        <end position="746"/>
    </location>
</feature>
<feature type="region of interest" description="Disordered" evidence="3">
    <location>
        <begin position="509"/>
        <end position="562"/>
    </location>
</feature>
<evidence type="ECO:0000256" key="1">
    <source>
        <dbReference type="ARBA" id="ARBA00004123"/>
    </source>
</evidence>
<dbReference type="PROSITE" id="PS51543">
    <property type="entry name" value="FYRC"/>
    <property type="match status" value="1"/>
</dbReference>
<dbReference type="AlphaFoldDB" id="A0A6U9PJG7"/>
<dbReference type="PANTHER" id="PTHR22715">
    <property type="entry name" value="TRANSFORMING GROWTH FACTOR BETA REGULATED GENE 1"/>
    <property type="match status" value="1"/>
</dbReference>
<dbReference type="SMART" id="SM00541">
    <property type="entry name" value="FYRN"/>
    <property type="match status" value="1"/>
</dbReference>
<feature type="compositionally biased region" description="Basic and acidic residues" evidence="3">
    <location>
        <begin position="511"/>
        <end position="530"/>
    </location>
</feature>
<feature type="compositionally biased region" description="Basic and acidic residues" evidence="3">
    <location>
        <begin position="666"/>
        <end position="675"/>
    </location>
</feature>
<accession>A0A6U9PJG7</accession>